<evidence type="ECO:0000313" key="3">
    <source>
        <dbReference type="Proteomes" id="UP000366872"/>
    </source>
</evidence>
<dbReference type="AlphaFoldDB" id="A0A6C2UCW5"/>
<evidence type="ECO:0000256" key="1">
    <source>
        <dbReference type="SAM" id="Phobius"/>
    </source>
</evidence>
<feature type="transmembrane region" description="Helical" evidence="1">
    <location>
        <begin position="21"/>
        <end position="40"/>
    </location>
</feature>
<keyword evidence="1" id="KW-0812">Transmembrane</keyword>
<keyword evidence="1" id="KW-1133">Transmembrane helix</keyword>
<proteinExistence type="predicted"/>
<name>A0A6C2UCW5_PONDE</name>
<keyword evidence="1" id="KW-0472">Membrane</keyword>
<keyword evidence="3" id="KW-1185">Reference proteome</keyword>
<accession>A0A6C2UCW5</accession>
<dbReference type="EMBL" id="CAAHFG010000005">
    <property type="protein sequence ID" value="VGO17693.1"/>
    <property type="molecule type" value="Genomic_DNA"/>
</dbReference>
<dbReference type="RefSeq" id="WP_136083178.1">
    <property type="nucleotide sequence ID" value="NZ_CAAHFG010000005.1"/>
</dbReference>
<reference evidence="2 3" key="1">
    <citation type="submission" date="2019-04" db="EMBL/GenBank/DDBJ databases">
        <authorList>
            <person name="Van Vliet M D."/>
        </authorList>
    </citation>
    <scope>NUCLEOTIDE SEQUENCE [LARGE SCALE GENOMIC DNA]</scope>
    <source>
        <strain evidence="2 3">F1</strain>
    </source>
</reference>
<gene>
    <name evidence="2" type="ORF">PDESU_06295</name>
</gene>
<evidence type="ECO:0008006" key="4">
    <source>
        <dbReference type="Google" id="ProtNLM"/>
    </source>
</evidence>
<evidence type="ECO:0000313" key="2">
    <source>
        <dbReference type="EMBL" id="VGO17693.1"/>
    </source>
</evidence>
<organism evidence="2 3">
    <name type="scientific">Pontiella desulfatans</name>
    <dbReference type="NCBI Taxonomy" id="2750659"/>
    <lineage>
        <taxon>Bacteria</taxon>
        <taxon>Pseudomonadati</taxon>
        <taxon>Kiritimatiellota</taxon>
        <taxon>Kiritimatiellia</taxon>
        <taxon>Kiritimatiellales</taxon>
        <taxon>Pontiellaceae</taxon>
        <taxon>Pontiella</taxon>
    </lineage>
</organism>
<protein>
    <recommendedName>
        <fullName evidence="4">VWFA domain-containing protein</fullName>
    </recommendedName>
</protein>
<sequence>MSKGKTFLTKHAKSSAALVSLGIHAVLVIVALSFVAVTVITKSDNKFEAKPVKRPKMQLKKLQVPVNIKKKKMQKPRLRKRIVVQPKVASMPDIKMPEITGVKGGMGSAGAGGLGGAGSLGFTMPEVELFGIKGKGEKVFIILDSTPWMMYDELGGIPAYTLIKEELVRILGELKPTVLFNVAVYGQGSGTHVLFPGLAPANAANIAKVDEWLKPLNAVAAGGYGTHTLGAGSDRLEENLAVEPLANLNHWSEPLMYAMKHRADTVFLLSNGWGHIFTEKAPAEAWSASKMAKYKEIEKKAMEKLAEENKERKANGQPERVLVGGSVINTYFPGTEHPPQAELYWYTPKEIAQSCVNLRKVNSTDLPKKSGLSSRNRKIRDLFAFNVIQFVPESGGQEEARFKELSGMLDGEYRSLPGLKAIESYLKTESGKSTK</sequence>
<dbReference type="Proteomes" id="UP000366872">
    <property type="component" value="Unassembled WGS sequence"/>
</dbReference>